<protein>
    <submittedName>
        <fullName evidence="2">Uncharacterized protein</fullName>
    </submittedName>
</protein>
<gene>
    <name evidence="2" type="ORF">HU200_049878</name>
</gene>
<feature type="compositionally biased region" description="Pro residues" evidence="1">
    <location>
        <begin position="35"/>
        <end position="60"/>
    </location>
</feature>
<dbReference type="AlphaFoldDB" id="A0A835ASH7"/>
<dbReference type="OrthoDB" id="677348at2759"/>
<sequence length="181" mass="19613">MERQPGAVHHCRDPPQGHQPPEGRGHECDDDTDQQPPPPTPTPTPSPPPPPTPTTAPTSAPPLPDCSSYCNNQCYPPCQANQTAGFAQCWVQANATAYMCYDECSNNTCNQSPDPTACFNSLCSFNNCRACGNPYTSSCCTGCAQAPSSQYNSCVHYWDLFLGYCIMDCYANCQKNCHTQG</sequence>
<evidence type="ECO:0000313" key="2">
    <source>
        <dbReference type="EMBL" id="KAF8671730.1"/>
    </source>
</evidence>
<evidence type="ECO:0000256" key="1">
    <source>
        <dbReference type="SAM" id="MobiDB-lite"/>
    </source>
</evidence>
<organism evidence="2 3">
    <name type="scientific">Digitaria exilis</name>
    <dbReference type="NCBI Taxonomy" id="1010633"/>
    <lineage>
        <taxon>Eukaryota</taxon>
        <taxon>Viridiplantae</taxon>
        <taxon>Streptophyta</taxon>
        <taxon>Embryophyta</taxon>
        <taxon>Tracheophyta</taxon>
        <taxon>Spermatophyta</taxon>
        <taxon>Magnoliopsida</taxon>
        <taxon>Liliopsida</taxon>
        <taxon>Poales</taxon>
        <taxon>Poaceae</taxon>
        <taxon>PACMAD clade</taxon>
        <taxon>Panicoideae</taxon>
        <taxon>Panicodae</taxon>
        <taxon>Paniceae</taxon>
        <taxon>Anthephorinae</taxon>
        <taxon>Digitaria</taxon>
    </lineage>
</organism>
<accession>A0A835ASH7</accession>
<feature type="region of interest" description="Disordered" evidence="1">
    <location>
        <begin position="1"/>
        <end position="60"/>
    </location>
</feature>
<evidence type="ECO:0000313" key="3">
    <source>
        <dbReference type="Proteomes" id="UP000636709"/>
    </source>
</evidence>
<feature type="compositionally biased region" description="Basic and acidic residues" evidence="1">
    <location>
        <begin position="10"/>
        <end position="27"/>
    </location>
</feature>
<name>A0A835ASH7_9POAL</name>
<reference evidence="2" key="1">
    <citation type="submission" date="2020-07" db="EMBL/GenBank/DDBJ databases">
        <title>Genome sequence and genetic diversity analysis of an under-domesticated orphan crop, white fonio (Digitaria exilis).</title>
        <authorList>
            <person name="Bennetzen J.L."/>
            <person name="Chen S."/>
            <person name="Ma X."/>
            <person name="Wang X."/>
            <person name="Yssel A.E.J."/>
            <person name="Chaluvadi S.R."/>
            <person name="Johnson M."/>
            <person name="Gangashetty P."/>
            <person name="Hamidou F."/>
            <person name="Sanogo M.D."/>
            <person name="Zwaenepoel A."/>
            <person name="Wallace J."/>
            <person name="Van De Peer Y."/>
            <person name="Van Deynze A."/>
        </authorList>
    </citation>
    <scope>NUCLEOTIDE SEQUENCE</scope>
    <source>
        <tissue evidence="2">Leaves</tissue>
    </source>
</reference>
<proteinExistence type="predicted"/>
<comment type="caution">
    <text evidence="2">The sequence shown here is derived from an EMBL/GenBank/DDBJ whole genome shotgun (WGS) entry which is preliminary data.</text>
</comment>
<dbReference type="Proteomes" id="UP000636709">
    <property type="component" value="Unassembled WGS sequence"/>
</dbReference>
<dbReference type="EMBL" id="JACEFO010002236">
    <property type="protein sequence ID" value="KAF8671730.1"/>
    <property type="molecule type" value="Genomic_DNA"/>
</dbReference>
<keyword evidence="3" id="KW-1185">Reference proteome</keyword>